<comment type="caution">
    <text evidence="2">The sequence shown here is derived from an EMBL/GenBank/DDBJ whole genome shotgun (WGS) entry which is preliminary data.</text>
</comment>
<dbReference type="EMBL" id="BARS01049510">
    <property type="protein sequence ID" value="GAG33782.1"/>
    <property type="molecule type" value="Genomic_DNA"/>
</dbReference>
<feature type="region of interest" description="Disordered" evidence="1">
    <location>
        <begin position="1"/>
        <end position="21"/>
    </location>
</feature>
<evidence type="ECO:0000313" key="2">
    <source>
        <dbReference type="EMBL" id="GAG33782.1"/>
    </source>
</evidence>
<sequence length="32" mass="3797">MTVQARNQSQNPQRETRTFSVGEFVVETREDR</sequence>
<gene>
    <name evidence="2" type="ORF">S01H1_74053</name>
</gene>
<proteinExistence type="predicted"/>
<dbReference type="AlphaFoldDB" id="X0XED7"/>
<name>X0XED7_9ZZZZ</name>
<reference evidence="2" key="1">
    <citation type="journal article" date="2014" name="Front. Microbiol.">
        <title>High frequency of phylogenetically diverse reductive dehalogenase-homologous genes in deep subseafloor sedimentary metagenomes.</title>
        <authorList>
            <person name="Kawai M."/>
            <person name="Futagami T."/>
            <person name="Toyoda A."/>
            <person name="Takaki Y."/>
            <person name="Nishi S."/>
            <person name="Hori S."/>
            <person name="Arai W."/>
            <person name="Tsubouchi T."/>
            <person name="Morono Y."/>
            <person name="Uchiyama I."/>
            <person name="Ito T."/>
            <person name="Fujiyama A."/>
            <person name="Inagaki F."/>
            <person name="Takami H."/>
        </authorList>
    </citation>
    <scope>NUCLEOTIDE SEQUENCE</scope>
    <source>
        <strain evidence="2">Expedition CK06-06</strain>
    </source>
</reference>
<feature type="compositionally biased region" description="Polar residues" evidence="1">
    <location>
        <begin position="1"/>
        <end position="13"/>
    </location>
</feature>
<accession>X0XED7</accession>
<evidence type="ECO:0000256" key="1">
    <source>
        <dbReference type="SAM" id="MobiDB-lite"/>
    </source>
</evidence>
<organism evidence="2">
    <name type="scientific">marine sediment metagenome</name>
    <dbReference type="NCBI Taxonomy" id="412755"/>
    <lineage>
        <taxon>unclassified sequences</taxon>
        <taxon>metagenomes</taxon>
        <taxon>ecological metagenomes</taxon>
    </lineage>
</organism>
<feature type="non-terminal residue" evidence="2">
    <location>
        <position position="32"/>
    </location>
</feature>
<protein>
    <submittedName>
        <fullName evidence="2">Uncharacterized protein</fullName>
    </submittedName>
</protein>